<feature type="region of interest" description="Disordered" evidence="14">
    <location>
        <begin position="139"/>
        <end position="216"/>
    </location>
</feature>
<feature type="region of interest" description="Disordered" evidence="14">
    <location>
        <begin position="1412"/>
        <end position="1473"/>
    </location>
</feature>
<dbReference type="GO" id="GO:0000122">
    <property type="term" value="P:negative regulation of transcription by RNA polymerase II"/>
    <property type="evidence" value="ECO:0007669"/>
    <property type="project" value="UniProtKB-ARBA"/>
</dbReference>
<feature type="compositionally biased region" description="Basic and acidic residues" evidence="14">
    <location>
        <begin position="600"/>
        <end position="628"/>
    </location>
</feature>
<keyword evidence="12" id="KW-0539">Nucleus</keyword>
<dbReference type="GO" id="GO:0000978">
    <property type="term" value="F:RNA polymerase II cis-regulatory region sequence-specific DNA binding"/>
    <property type="evidence" value="ECO:0007669"/>
    <property type="project" value="TreeGrafter"/>
</dbReference>
<evidence type="ECO:0000256" key="2">
    <source>
        <dbReference type="ARBA" id="ARBA00022588"/>
    </source>
</evidence>
<feature type="compositionally biased region" description="Low complexity" evidence="14">
    <location>
        <begin position="732"/>
        <end position="749"/>
    </location>
</feature>
<feature type="region of interest" description="Disordered" evidence="14">
    <location>
        <begin position="266"/>
        <end position="297"/>
    </location>
</feature>
<dbReference type="GO" id="GO:0003700">
    <property type="term" value="F:DNA-binding transcription factor activity"/>
    <property type="evidence" value="ECO:0007669"/>
    <property type="project" value="TreeGrafter"/>
</dbReference>
<evidence type="ECO:0000256" key="13">
    <source>
        <dbReference type="PROSITE-ProRule" id="PRU00042"/>
    </source>
</evidence>
<evidence type="ECO:0000313" key="17">
    <source>
        <dbReference type="Proteomes" id="UP000735302"/>
    </source>
</evidence>
<evidence type="ECO:0000256" key="11">
    <source>
        <dbReference type="ARBA" id="ARBA00023163"/>
    </source>
</evidence>
<feature type="compositionally biased region" description="Polar residues" evidence="14">
    <location>
        <begin position="1259"/>
        <end position="1271"/>
    </location>
</feature>
<dbReference type="Pfam" id="PF00096">
    <property type="entry name" value="zf-C2H2"/>
    <property type="match status" value="3"/>
</dbReference>
<proteinExistence type="predicted"/>
<reference evidence="16 17" key="1">
    <citation type="journal article" date="2021" name="Elife">
        <title>Chloroplast acquisition without the gene transfer in kleptoplastic sea slugs, Plakobranchus ocellatus.</title>
        <authorList>
            <person name="Maeda T."/>
            <person name="Takahashi S."/>
            <person name="Yoshida T."/>
            <person name="Shimamura S."/>
            <person name="Takaki Y."/>
            <person name="Nagai Y."/>
            <person name="Toyoda A."/>
            <person name="Suzuki Y."/>
            <person name="Arimoto A."/>
            <person name="Ishii H."/>
            <person name="Satoh N."/>
            <person name="Nishiyama T."/>
            <person name="Hasebe M."/>
            <person name="Maruyama T."/>
            <person name="Minagawa J."/>
            <person name="Obokata J."/>
            <person name="Shigenobu S."/>
        </authorList>
    </citation>
    <scope>NUCLEOTIDE SEQUENCE [LARGE SCALE GENOMIC DNA]</scope>
</reference>
<dbReference type="SUPFAM" id="SSF57667">
    <property type="entry name" value="beta-beta-alpha zinc fingers"/>
    <property type="match status" value="3"/>
</dbReference>
<dbReference type="GO" id="GO:0045087">
    <property type="term" value="P:innate immune response"/>
    <property type="evidence" value="ECO:0007669"/>
    <property type="project" value="UniProtKB-KW"/>
</dbReference>
<feature type="compositionally biased region" description="Basic and acidic residues" evidence="14">
    <location>
        <begin position="477"/>
        <end position="486"/>
    </location>
</feature>
<keyword evidence="4" id="KW-0677">Repeat</keyword>
<dbReference type="GO" id="GO:0005737">
    <property type="term" value="C:cytoplasm"/>
    <property type="evidence" value="ECO:0007669"/>
    <property type="project" value="TreeGrafter"/>
</dbReference>
<keyword evidence="11" id="KW-0804">Transcription</keyword>
<keyword evidence="7" id="KW-0391">Immunity</keyword>
<dbReference type="FunFam" id="3.30.160.60:FF:000833">
    <property type="entry name" value="PR domain zinc finger protein"/>
    <property type="match status" value="1"/>
</dbReference>
<feature type="region of interest" description="Disordered" evidence="14">
    <location>
        <begin position="725"/>
        <end position="769"/>
    </location>
</feature>
<dbReference type="InterPro" id="IPR013087">
    <property type="entry name" value="Znf_C2H2_type"/>
</dbReference>
<gene>
    <name evidence="16" type="ORF">PoB_006286600</name>
</gene>
<dbReference type="FunFam" id="3.30.160.60:FF:000262">
    <property type="entry name" value="PR domain zinc finger protein 1"/>
    <property type="match status" value="1"/>
</dbReference>
<comment type="caution">
    <text evidence="16">The sequence shown here is derived from an EMBL/GenBank/DDBJ whole genome shotgun (WGS) entry which is preliminary data.</text>
</comment>
<sequence length="1513" mass="167958">MGIGRFKVSTFCGKSGISRSNGSIVSSRSAPANCAGEDLDCQRLNRDQDPDIPSGSECVNDKPAKSLWIETDGESCENVGTIATGEYLDGAGDFVLAVSTSNSNPHLSAWQHYLRLAPPAVPHNLVACLHHMALAPQKNDLKGVGGNLRGGAGKEGKIRQKNCESAKTGLAGSGVMEEEEEAEQEAGPDDLPEAEGEEREGTGPSARPCSSHAAPPRSRIPEVYFYTVRPVRPATELLFRFSRDYQELFKSPRRLLPVRTTRNHDLISVNDSKNRHDTRLSGTSKSPQQNSLGAQVSDESACAVKTETEVVASCRSDLAVKPSPSAAMASRDMLTANPFLHERNFLNMTSGFEHPLASLKFSAHFPERYDCLPSPFLPNFNAYRKMERPVIVTPPNPAEQPMCALDFSIKGRESLDQNLRCQDRMRESSRNDDASNDGHSIVVVDDDDNDNHVNSTSNNRNSDKDGENVAVISTIRDNTECSKTPDTKGNNSSIDRSTRNSTAACQNGEESNSKVRKRLNSDNEEKTGSRDERKTGAPDTKKKIWSPRDIPTPPSVKSSRPDVEWSSTSQLASKYLSQPSISKDKKAYNDSNTLKPDIPASHKADTEQDDHHSSRHGDLKKSSPESRRGGFKSCQSIDKHGLEMKNPDQQAYHLMKTYLSDQMDLSRPSPHQTGLGPPPLAPPKDLGICPSLAERIGCSSSPVPFDWQKWTLNQDFHTRQLLGTKEHQHKYPQQQQQQPQLQRQQQQQRVKIPSPHKFDPDKQSSLSDAFPSPLSLFRLGGFYGGAPPDLPPLSRIPHHSDPRISSLENPDSLNLMSRFLPVLKRNGTSSLPNPMLPSPTLPLSGVPGMFPFSPFQLLPNYPYVPNWPLYPMHPNELTKPGPDISPVHTPYLRDNGLNLTSRPPRLSATTTSSRRSGSRGHRHLPYPLKKKDGKMLYECNVCLKTFGQLSNLKVHLRTHTGERPFVCQTCGKGFTQLAHLQKHNLVHTGEKPHKCQVCDKRFSSTSNLKTHMRLHSGEKPFHCKSCQAKFTQFVHLKLHRRLHTNERPFICSQCNRKYISRSGLRTHWKTGTCVPQNPAADFNTLLNMSFDDNGDERDTESICTEEDVRCDSRCGTDEVFKQESPDSNMDVMRHHDSLYYNDRDIKHENINIKREDDPTIMRCENQSSLSPKEKDATPAYMPLAKRHFSFPEVDKIVDKRDSNVRDERQIGAFLPYHNDSVHPLSYPKLYPTSPDFKAIAGDEATTRSPNKPRERSETDILSGSPMSCSKTENFDIEARIKREISKSGGDTPGERDGSNSSSSNNNNMDNSIELCKPPEQKSDDLPLRTSTPIPPRESMPPSFSPHISVAPARPQAADLASDQRPPSPSITPSAPAAVWSDIYGRVPHPLYPALYTPSHACDIDRHCRGREDFGKKPRDGVSHDSEDLHTRSRHRRKQARPISYSTGASSPDSPHAKGIISSSNSGSSSNSSSAIFLPGSHYSVIHRSPAEAQSFPGPLTDNRISSSRECLSV</sequence>
<dbReference type="PROSITE" id="PS50157">
    <property type="entry name" value="ZINC_FINGER_C2H2_2"/>
    <property type="match status" value="5"/>
</dbReference>
<dbReference type="Gene3D" id="3.30.160.60">
    <property type="entry name" value="Classic Zinc Finger"/>
    <property type="match status" value="5"/>
</dbReference>
<feature type="region of interest" description="Disordered" evidence="14">
    <location>
        <begin position="663"/>
        <end position="682"/>
    </location>
</feature>
<feature type="compositionally biased region" description="Basic and acidic residues" evidence="14">
    <location>
        <begin position="152"/>
        <end position="164"/>
    </location>
</feature>
<dbReference type="GO" id="GO:0045165">
    <property type="term" value="P:cell fate commitment"/>
    <property type="evidence" value="ECO:0007669"/>
    <property type="project" value="TreeGrafter"/>
</dbReference>
<dbReference type="GO" id="GO:0002250">
    <property type="term" value="P:adaptive immune response"/>
    <property type="evidence" value="ECO:0007669"/>
    <property type="project" value="UniProtKB-KW"/>
</dbReference>
<feature type="compositionally biased region" description="Polar residues" evidence="14">
    <location>
        <begin position="1502"/>
        <end position="1513"/>
    </location>
</feature>
<evidence type="ECO:0000256" key="6">
    <source>
        <dbReference type="ARBA" id="ARBA00022833"/>
    </source>
</evidence>
<keyword evidence="8" id="KW-0805">Transcription regulation</keyword>
<keyword evidence="5 13" id="KW-0863">Zinc-finger</keyword>
<feature type="compositionally biased region" description="Low complexity" evidence="14">
    <location>
        <begin position="1458"/>
        <end position="1473"/>
    </location>
</feature>
<feature type="compositionally biased region" description="Acidic residues" evidence="14">
    <location>
        <begin position="176"/>
        <end position="198"/>
    </location>
</feature>
<feature type="domain" description="C2H2-type" evidence="15">
    <location>
        <begin position="993"/>
        <end position="1020"/>
    </location>
</feature>
<dbReference type="InterPro" id="IPR036236">
    <property type="entry name" value="Znf_C2H2_sf"/>
</dbReference>
<feature type="compositionally biased region" description="Basic and acidic residues" evidence="14">
    <location>
        <begin position="637"/>
        <end position="646"/>
    </location>
</feature>
<feature type="region of interest" description="Disordered" evidence="14">
    <location>
        <begin position="1488"/>
        <end position="1513"/>
    </location>
</feature>
<accession>A0AAV4CXA6</accession>
<dbReference type="GO" id="GO:0008270">
    <property type="term" value="F:zinc ion binding"/>
    <property type="evidence" value="ECO:0007669"/>
    <property type="project" value="UniProtKB-KW"/>
</dbReference>
<feature type="domain" description="C2H2-type" evidence="15">
    <location>
        <begin position="937"/>
        <end position="964"/>
    </location>
</feature>
<feature type="domain" description="C2H2-type" evidence="15">
    <location>
        <begin position="1049"/>
        <end position="1078"/>
    </location>
</feature>
<evidence type="ECO:0000256" key="9">
    <source>
        <dbReference type="ARBA" id="ARBA00023125"/>
    </source>
</evidence>
<feature type="compositionally biased region" description="Low complexity" evidence="14">
    <location>
        <begin position="900"/>
        <end position="915"/>
    </location>
</feature>
<feature type="compositionally biased region" description="Basic and acidic residues" evidence="14">
    <location>
        <begin position="519"/>
        <end position="542"/>
    </location>
</feature>
<feature type="compositionally biased region" description="Basic and acidic residues" evidence="14">
    <location>
        <begin position="1316"/>
        <end position="1326"/>
    </location>
</feature>
<dbReference type="FunFam" id="3.30.160.60:FF:000211">
    <property type="entry name" value="PR domain zinc finger protein 1"/>
    <property type="match status" value="1"/>
</dbReference>
<dbReference type="GO" id="GO:0005634">
    <property type="term" value="C:nucleus"/>
    <property type="evidence" value="ECO:0007669"/>
    <property type="project" value="UniProtKB-SubCell"/>
</dbReference>
<dbReference type="FunFam" id="3.30.160.60:FF:000132">
    <property type="entry name" value="PR domain zinc finger protein 1"/>
    <property type="match status" value="1"/>
</dbReference>
<dbReference type="EMBL" id="BLXT01007055">
    <property type="protein sequence ID" value="GFO36361.1"/>
    <property type="molecule type" value="Genomic_DNA"/>
</dbReference>
<evidence type="ECO:0000256" key="7">
    <source>
        <dbReference type="ARBA" id="ARBA00022859"/>
    </source>
</evidence>
<feature type="compositionally biased region" description="Basic and acidic residues" evidence="14">
    <location>
        <begin position="421"/>
        <end position="433"/>
    </location>
</feature>
<dbReference type="PANTHER" id="PTHR16515">
    <property type="entry name" value="PR DOMAIN ZINC FINGER PROTEIN"/>
    <property type="match status" value="1"/>
</dbReference>
<evidence type="ECO:0000259" key="15">
    <source>
        <dbReference type="PROSITE" id="PS50157"/>
    </source>
</evidence>
<dbReference type="PROSITE" id="PS00028">
    <property type="entry name" value="ZINC_FINGER_C2H2_1"/>
    <property type="match status" value="4"/>
</dbReference>
<organism evidence="16 17">
    <name type="scientific">Plakobranchus ocellatus</name>
    <dbReference type="NCBI Taxonomy" id="259542"/>
    <lineage>
        <taxon>Eukaryota</taxon>
        <taxon>Metazoa</taxon>
        <taxon>Spiralia</taxon>
        <taxon>Lophotrochozoa</taxon>
        <taxon>Mollusca</taxon>
        <taxon>Gastropoda</taxon>
        <taxon>Heterobranchia</taxon>
        <taxon>Euthyneura</taxon>
        <taxon>Panpulmonata</taxon>
        <taxon>Sacoglossa</taxon>
        <taxon>Placobranchoidea</taxon>
        <taxon>Plakobranchidae</taxon>
        <taxon>Plakobranchus</taxon>
    </lineage>
</organism>
<dbReference type="FunFam" id="3.30.160.60:FF:000100">
    <property type="entry name" value="Zinc finger 45-like"/>
    <property type="match status" value="1"/>
</dbReference>
<evidence type="ECO:0000256" key="3">
    <source>
        <dbReference type="ARBA" id="ARBA00022723"/>
    </source>
</evidence>
<feature type="domain" description="C2H2-type" evidence="15">
    <location>
        <begin position="1021"/>
        <end position="1048"/>
    </location>
</feature>
<dbReference type="InterPro" id="IPR050331">
    <property type="entry name" value="Zinc_finger"/>
</dbReference>
<dbReference type="PANTHER" id="PTHR16515:SF59">
    <property type="entry name" value="PR DOMAIN ZINC FINGER PROTEIN 1"/>
    <property type="match status" value="1"/>
</dbReference>
<keyword evidence="10" id="KW-1064">Adaptive immunity</keyword>
<evidence type="ECO:0000256" key="8">
    <source>
        <dbReference type="ARBA" id="ARBA00023015"/>
    </source>
</evidence>
<feature type="compositionally biased region" description="Polar residues" evidence="14">
    <location>
        <begin position="280"/>
        <end position="297"/>
    </location>
</feature>
<feature type="region of interest" description="Disordered" evidence="14">
    <location>
        <begin position="421"/>
        <end position="647"/>
    </location>
</feature>
<keyword evidence="9" id="KW-0238">DNA-binding</keyword>
<name>A0AAV4CXA6_9GAST</name>
<protein>
    <submittedName>
        <fullName evidence="16">PR domain Zinc finger protein 1</fullName>
    </submittedName>
</protein>
<evidence type="ECO:0000256" key="1">
    <source>
        <dbReference type="ARBA" id="ARBA00004123"/>
    </source>
</evidence>
<feature type="region of interest" description="Disordered" evidence="14">
    <location>
        <begin position="1241"/>
        <end position="1374"/>
    </location>
</feature>
<feature type="compositionally biased region" description="Polar residues" evidence="14">
    <location>
        <begin position="565"/>
        <end position="581"/>
    </location>
</feature>
<keyword evidence="17" id="KW-1185">Reference proteome</keyword>
<keyword evidence="2" id="KW-0399">Innate immunity</keyword>
<feature type="compositionally biased region" description="Low complexity" evidence="14">
    <location>
        <begin position="1298"/>
        <end position="1311"/>
    </location>
</feature>
<feature type="compositionally biased region" description="Basic and acidic residues" evidence="14">
    <location>
        <begin position="1412"/>
        <end position="1430"/>
    </location>
</feature>
<evidence type="ECO:0000313" key="16">
    <source>
        <dbReference type="EMBL" id="GFO36361.1"/>
    </source>
</evidence>
<dbReference type="SMART" id="SM00355">
    <property type="entry name" value="ZnF_C2H2"/>
    <property type="match status" value="5"/>
</dbReference>
<evidence type="ECO:0000256" key="12">
    <source>
        <dbReference type="ARBA" id="ARBA00023242"/>
    </source>
</evidence>
<keyword evidence="6" id="KW-0862">Zinc</keyword>
<feature type="compositionally biased region" description="Polar residues" evidence="14">
    <location>
        <begin position="1443"/>
        <end position="1452"/>
    </location>
</feature>
<feature type="compositionally biased region" description="Basic and acidic residues" evidence="14">
    <location>
        <begin position="1272"/>
        <end position="1285"/>
    </location>
</feature>
<keyword evidence="3" id="KW-0479">Metal-binding</keyword>
<evidence type="ECO:0000256" key="4">
    <source>
        <dbReference type="ARBA" id="ARBA00022737"/>
    </source>
</evidence>
<feature type="domain" description="C2H2-type" evidence="15">
    <location>
        <begin position="965"/>
        <end position="992"/>
    </location>
</feature>
<feature type="region of interest" description="Disordered" evidence="14">
    <location>
        <begin position="896"/>
        <end position="927"/>
    </location>
</feature>
<evidence type="ECO:0000256" key="14">
    <source>
        <dbReference type="SAM" id="MobiDB-lite"/>
    </source>
</evidence>
<evidence type="ECO:0000256" key="5">
    <source>
        <dbReference type="ARBA" id="ARBA00022771"/>
    </source>
</evidence>
<evidence type="ECO:0000256" key="10">
    <source>
        <dbReference type="ARBA" id="ARBA00023130"/>
    </source>
</evidence>
<feature type="compositionally biased region" description="Polar residues" evidence="14">
    <location>
        <begin position="487"/>
        <end position="510"/>
    </location>
</feature>
<comment type="subcellular location">
    <subcellularLocation>
        <location evidence="1">Nucleus</location>
    </subcellularLocation>
</comment>
<dbReference type="Proteomes" id="UP000735302">
    <property type="component" value="Unassembled WGS sequence"/>
</dbReference>